<sequence>MSIANDNMWTSTTNLEDSSLFTTDPAFGRSTGSGIYTSYSAASGKAKVARVEEGWSENRACRQRFEETYPLVLMNRLHEEDWLAIIRKVNEFWGPIVEESHKLCKMDGLLSYTILSVPVHMAKQRRLEHAITAARRHICSFLDKLKHIRMWQINEDVRDGHISFALKDQDDPSERSGVFIEVKRYKNPRSHDSLIGDHFALVGFGGKVKGEAALPEAGGEVVSSPPHPKSPRATSPDAPSSKNRKKHSPSKVAAPPSNSAGSSSGSKQPQGRARSSTTDSSDPTRLQPHHLAATRHPQPTFSYQPPQPIQGHPHPQLQLNGLYAVSPGQFYQPPLQLQPQPIIVTQPPLMHPSSQQQLQPQQLAAPLDPWALSMAPPQQRLRSQSTDTRPAQRDLITW</sequence>
<dbReference type="GeneID" id="14916598"/>
<feature type="region of interest" description="Disordered" evidence="1">
    <location>
        <begin position="376"/>
        <end position="398"/>
    </location>
</feature>
<dbReference type="KEGG" id="acan:ACA1_023840"/>
<name>L8GSK1_ACACF</name>
<dbReference type="VEuPathDB" id="AmoebaDB:ACA1_023840"/>
<protein>
    <submittedName>
        <fullName evidence="2">Uncharacterized protein</fullName>
    </submittedName>
</protein>
<feature type="region of interest" description="Disordered" evidence="1">
    <location>
        <begin position="215"/>
        <end position="287"/>
    </location>
</feature>
<proteinExistence type="predicted"/>
<reference evidence="2 3" key="1">
    <citation type="journal article" date="2013" name="Genome Biol.">
        <title>Genome of Acanthamoeba castellanii highlights extensive lateral gene transfer and early evolution of tyrosine kinase signaling.</title>
        <authorList>
            <person name="Clarke M."/>
            <person name="Lohan A.J."/>
            <person name="Liu B."/>
            <person name="Lagkouvardos I."/>
            <person name="Roy S."/>
            <person name="Zafar N."/>
            <person name="Bertelli C."/>
            <person name="Schilde C."/>
            <person name="Kianianmomeni A."/>
            <person name="Burglin T.R."/>
            <person name="Frech C."/>
            <person name="Turcotte B."/>
            <person name="Kopec K.O."/>
            <person name="Synnott J.M."/>
            <person name="Choo C."/>
            <person name="Paponov I."/>
            <person name="Finkler A."/>
            <person name="Soon Heng Tan C."/>
            <person name="Hutchins A.P."/>
            <person name="Weinmeier T."/>
            <person name="Rattei T."/>
            <person name="Chu J.S."/>
            <person name="Gimenez G."/>
            <person name="Irimia M."/>
            <person name="Rigden D.J."/>
            <person name="Fitzpatrick D.A."/>
            <person name="Lorenzo-Morales J."/>
            <person name="Bateman A."/>
            <person name="Chiu C.H."/>
            <person name="Tang P."/>
            <person name="Hegemann P."/>
            <person name="Fromm H."/>
            <person name="Raoult D."/>
            <person name="Greub G."/>
            <person name="Miranda-Saavedra D."/>
            <person name="Chen N."/>
            <person name="Nash P."/>
            <person name="Ginger M.L."/>
            <person name="Horn M."/>
            <person name="Schaap P."/>
            <person name="Caler L."/>
            <person name="Loftus B."/>
        </authorList>
    </citation>
    <scope>NUCLEOTIDE SEQUENCE [LARGE SCALE GENOMIC DNA]</scope>
    <source>
        <strain evidence="2 3">Neff</strain>
    </source>
</reference>
<dbReference type="RefSeq" id="XP_004337945.1">
    <property type="nucleotide sequence ID" value="XM_004337897.1"/>
</dbReference>
<feature type="compositionally biased region" description="Polar residues" evidence="1">
    <location>
        <begin position="380"/>
        <end position="389"/>
    </location>
</feature>
<evidence type="ECO:0000313" key="2">
    <source>
        <dbReference type="EMBL" id="ELR15932.1"/>
    </source>
</evidence>
<feature type="compositionally biased region" description="Low complexity" evidence="1">
    <location>
        <begin position="253"/>
        <end position="281"/>
    </location>
</feature>
<keyword evidence="3" id="KW-1185">Reference proteome</keyword>
<evidence type="ECO:0000313" key="3">
    <source>
        <dbReference type="Proteomes" id="UP000011083"/>
    </source>
</evidence>
<dbReference type="EMBL" id="KB008018">
    <property type="protein sequence ID" value="ELR15932.1"/>
    <property type="molecule type" value="Genomic_DNA"/>
</dbReference>
<dbReference type="AlphaFoldDB" id="L8GSK1"/>
<organism evidence="2 3">
    <name type="scientific">Acanthamoeba castellanii (strain ATCC 30010 / Neff)</name>
    <dbReference type="NCBI Taxonomy" id="1257118"/>
    <lineage>
        <taxon>Eukaryota</taxon>
        <taxon>Amoebozoa</taxon>
        <taxon>Discosea</taxon>
        <taxon>Longamoebia</taxon>
        <taxon>Centramoebida</taxon>
        <taxon>Acanthamoebidae</taxon>
        <taxon>Acanthamoeba</taxon>
    </lineage>
</organism>
<dbReference type="Proteomes" id="UP000011083">
    <property type="component" value="Unassembled WGS sequence"/>
</dbReference>
<evidence type="ECO:0000256" key="1">
    <source>
        <dbReference type="SAM" id="MobiDB-lite"/>
    </source>
</evidence>
<accession>L8GSK1</accession>
<gene>
    <name evidence="2" type="ORF">ACA1_023840</name>
</gene>